<organism evidence="1 2">
    <name type="scientific">Phytophthora cactorum</name>
    <dbReference type="NCBI Taxonomy" id="29920"/>
    <lineage>
        <taxon>Eukaryota</taxon>
        <taxon>Sar</taxon>
        <taxon>Stramenopiles</taxon>
        <taxon>Oomycota</taxon>
        <taxon>Peronosporomycetes</taxon>
        <taxon>Peronosporales</taxon>
        <taxon>Peronosporaceae</taxon>
        <taxon>Phytophthora</taxon>
    </lineage>
</organism>
<accession>A0A8T1UDC8</accession>
<dbReference type="EMBL" id="JAENGZ010000551">
    <property type="protein sequence ID" value="KAG6957327.1"/>
    <property type="molecule type" value="Genomic_DNA"/>
</dbReference>
<dbReference type="AlphaFoldDB" id="A0A8T1UDC8"/>
<dbReference type="Proteomes" id="UP000688947">
    <property type="component" value="Unassembled WGS sequence"/>
</dbReference>
<comment type="caution">
    <text evidence="1">The sequence shown here is derived from an EMBL/GenBank/DDBJ whole genome shotgun (WGS) entry which is preliminary data.</text>
</comment>
<proteinExistence type="predicted"/>
<name>A0A8T1UDC8_9STRA</name>
<gene>
    <name evidence="1" type="ORF">JG687_00010051</name>
</gene>
<evidence type="ECO:0000313" key="1">
    <source>
        <dbReference type="EMBL" id="KAG6957327.1"/>
    </source>
</evidence>
<protein>
    <submittedName>
        <fullName evidence="1">Uncharacterized protein</fullName>
    </submittedName>
</protein>
<sequence length="85" mass="9637">MNKRYTIDIVDCVVLILYRATDDVVSFARYRRKWTCVVQRFAARHGYHGVAGAVGGSLLAIDRPEQYEIFYCGMGYPALSMQAIV</sequence>
<reference evidence="1" key="1">
    <citation type="submission" date="2021-01" db="EMBL/GenBank/DDBJ databases">
        <title>Phytophthora aleatoria, a newly-described species from Pinus radiata is distinct from Phytophthora cactorum isolates based on comparative genomics.</title>
        <authorList>
            <person name="Mcdougal R."/>
            <person name="Panda P."/>
            <person name="Williams N."/>
            <person name="Studholme D.J."/>
        </authorList>
    </citation>
    <scope>NUCLEOTIDE SEQUENCE</scope>
    <source>
        <strain evidence="1">NZFS 3830</strain>
    </source>
</reference>
<evidence type="ECO:0000313" key="2">
    <source>
        <dbReference type="Proteomes" id="UP000688947"/>
    </source>
</evidence>